<dbReference type="PANTHER" id="PTHR14647">
    <property type="entry name" value="GALACTOSE-3-O-SULFOTRANSFERASE"/>
    <property type="match status" value="1"/>
</dbReference>
<keyword evidence="3" id="KW-0808">Transferase</keyword>
<feature type="signal peptide" evidence="10">
    <location>
        <begin position="1"/>
        <end position="31"/>
    </location>
</feature>
<organism evidence="11 12">
    <name type="scientific">Amphiprion percula</name>
    <name type="common">Orange clownfish</name>
    <name type="synonym">Lutjanus percula</name>
    <dbReference type="NCBI Taxonomy" id="161767"/>
    <lineage>
        <taxon>Eukaryota</taxon>
        <taxon>Metazoa</taxon>
        <taxon>Chordata</taxon>
        <taxon>Craniata</taxon>
        <taxon>Vertebrata</taxon>
        <taxon>Euteleostomi</taxon>
        <taxon>Actinopterygii</taxon>
        <taxon>Neopterygii</taxon>
        <taxon>Teleostei</taxon>
        <taxon>Neoteleostei</taxon>
        <taxon>Acanthomorphata</taxon>
        <taxon>Ovalentaria</taxon>
        <taxon>Pomacentridae</taxon>
        <taxon>Amphiprion</taxon>
    </lineage>
</organism>
<reference evidence="11" key="3">
    <citation type="submission" date="2025-09" db="UniProtKB">
        <authorList>
            <consortium name="Ensembl"/>
        </authorList>
    </citation>
    <scope>IDENTIFICATION</scope>
</reference>
<keyword evidence="9" id="KW-0325">Glycoprotein</keyword>
<reference evidence="11 12" key="1">
    <citation type="submission" date="2018-03" db="EMBL/GenBank/DDBJ databases">
        <title>Finding Nemo's genes: A chromosome-scale reference assembly of the genome of the orange clownfish Amphiprion percula.</title>
        <authorList>
            <person name="Lehmann R."/>
        </authorList>
    </citation>
    <scope>NUCLEOTIDE SEQUENCE</scope>
</reference>
<dbReference type="Pfam" id="PF06990">
    <property type="entry name" value="Gal-3-0_sulfotr"/>
    <property type="match status" value="1"/>
</dbReference>
<evidence type="ECO:0008006" key="13">
    <source>
        <dbReference type="Google" id="ProtNLM"/>
    </source>
</evidence>
<evidence type="ECO:0000313" key="12">
    <source>
        <dbReference type="Proteomes" id="UP000265080"/>
    </source>
</evidence>
<evidence type="ECO:0000256" key="1">
    <source>
        <dbReference type="ARBA" id="ARBA00004323"/>
    </source>
</evidence>
<feature type="chain" id="PRO_5017940030" description="Galactose-3-O-sulfotransferase 4" evidence="10">
    <location>
        <begin position="32"/>
        <end position="444"/>
    </location>
</feature>
<dbReference type="STRING" id="161767.ENSAPEP00000021936"/>
<dbReference type="AlphaFoldDB" id="A0A3P8TBF1"/>
<keyword evidence="5" id="KW-0735">Signal-anchor</keyword>
<name>A0A3P8TBF1_AMPPE</name>
<accession>A0A3P8TBF1</accession>
<evidence type="ECO:0000256" key="4">
    <source>
        <dbReference type="ARBA" id="ARBA00022692"/>
    </source>
</evidence>
<evidence type="ECO:0000313" key="11">
    <source>
        <dbReference type="Ensembl" id="ENSAPEP00000021936.1"/>
    </source>
</evidence>
<keyword evidence="10" id="KW-0732">Signal</keyword>
<dbReference type="GO" id="GO:0009247">
    <property type="term" value="P:glycolipid biosynthetic process"/>
    <property type="evidence" value="ECO:0007669"/>
    <property type="project" value="InterPro"/>
</dbReference>
<dbReference type="InterPro" id="IPR027417">
    <property type="entry name" value="P-loop_NTPase"/>
</dbReference>
<evidence type="ECO:0000256" key="2">
    <source>
        <dbReference type="ARBA" id="ARBA00008124"/>
    </source>
</evidence>
<comment type="subcellular location">
    <subcellularLocation>
        <location evidence="1">Golgi apparatus membrane</location>
        <topology evidence="1">Single-pass type II membrane protein</topology>
    </subcellularLocation>
</comment>
<keyword evidence="7" id="KW-0333">Golgi apparatus</keyword>
<keyword evidence="8" id="KW-0472">Membrane</keyword>
<evidence type="ECO:0000256" key="10">
    <source>
        <dbReference type="SAM" id="SignalP"/>
    </source>
</evidence>
<dbReference type="GO" id="GO:0000139">
    <property type="term" value="C:Golgi membrane"/>
    <property type="evidence" value="ECO:0007669"/>
    <property type="project" value="UniProtKB-SubCell"/>
</dbReference>
<reference evidence="11" key="2">
    <citation type="submission" date="2025-08" db="UniProtKB">
        <authorList>
            <consortium name="Ensembl"/>
        </authorList>
    </citation>
    <scope>IDENTIFICATION</scope>
</reference>
<dbReference type="SUPFAM" id="SSF52540">
    <property type="entry name" value="P-loop containing nucleoside triphosphate hydrolases"/>
    <property type="match status" value="1"/>
</dbReference>
<evidence type="ECO:0000256" key="9">
    <source>
        <dbReference type="ARBA" id="ARBA00023180"/>
    </source>
</evidence>
<proteinExistence type="inferred from homology"/>
<keyword evidence="12" id="KW-1185">Reference proteome</keyword>
<protein>
    <recommendedName>
        <fullName evidence="13">Galactose-3-O-sulfotransferase 4</fullName>
    </recommendedName>
</protein>
<keyword evidence="4" id="KW-0812">Transmembrane</keyword>
<evidence type="ECO:0000256" key="3">
    <source>
        <dbReference type="ARBA" id="ARBA00022679"/>
    </source>
</evidence>
<evidence type="ECO:0000256" key="7">
    <source>
        <dbReference type="ARBA" id="ARBA00023034"/>
    </source>
</evidence>
<keyword evidence="6" id="KW-1133">Transmembrane helix</keyword>
<dbReference type="Proteomes" id="UP000265080">
    <property type="component" value="Chromosome 14"/>
</dbReference>
<evidence type="ECO:0000256" key="5">
    <source>
        <dbReference type="ARBA" id="ARBA00022968"/>
    </source>
</evidence>
<sequence>MFSKRHTMPLCLFWPWVTALLLCCFLDCTQLQELAVNAKQRPANLYQDHKERRVTPSLAAQAKKDSIHFTWSYIPPVVFLKTHKTGGSTVQNVLFRMGEKDGATFAFPYYTYQFSYPDKFRADFVDELPEGSSNFDILCSHMRLDIEELRPMMLPNTIYVTILRDPVRTFESVFSCYTSTVPAFTLAKKAAEHRSALSMFLESPESFWDPKEPRNGLAKNPMSFDLGLDGQKWDSWPTDLTQLEETFQLVMIAEHFDESLVLLGALLKLELEELAYVHFNTRSAQDLTPLDDITKARIRAWNRMDVLLYDFFLHLFWEKAARYGMERLKKDVARLRASTDRIRQKCVSRKEVPPGELEDLLRPVQTDSATILGYHVQGNLTKQAQGFCMRFVLPERHYHAHLYFQQYGRAMRPVPTTSFSISFKSHMFPRIQFSNPSKVQHPIT</sequence>
<dbReference type="PANTHER" id="PTHR14647:SF84">
    <property type="entry name" value="GALACTOSE-3-O-SULFOTRANSFERASE 2-LIKE"/>
    <property type="match status" value="1"/>
</dbReference>
<comment type="similarity">
    <text evidence="2">Belongs to the galactose-3-O-sulfotransferase family.</text>
</comment>
<evidence type="ECO:0000256" key="8">
    <source>
        <dbReference type="ARBA" id="ARBA00023136"/>
    </source>
</evidence>
<dbReference type="GO" id="GO:0001733">
    <property type="term" value="F:galactosylceramide sulfotransferase activity"/>
    <property type="evidence" value="ECO:0007669"/>
    <property type="project" value="InterPro"/>
</dbReference>
<dbReference type="Ensembl" id="ENSAPET00000022519.1">
    <property type="protein sequence ID" value="ENSAPEP00000021936.1"/>
    <property type="gene ID" value="ENSAPEG00000015638.1"/>
</dbReference>
<dbReference type="InterPro" id="IPR009729">
    <property type="entry name" value="Gal-3-0_sulfotransfrase"/>
</dbReference>
<dbReference type="OMA" id="NPMAFDL"/>
<evidence type="ECO:0000256" key="6">
    <source>
        <dbReference type="ARBA" id="ARBA00022989"/>
    </source>
</evidence>
<dbReference type="GeneTree" id="ENSGT00950000182923"/>
<dbReference type="Gene3D" id="3.40.50.300">
    <property type="entry name" value="P-loop containing nucleotide triphosphate hydrolases"/>
    <property type="match status" value="1"/>
</dbReference>